<dbReference type="EMBL" id="NMVI01000018">
    <property type="protein sequence ID" value="OYN86663.1"/>
    <property type="molecule type" value="Genomic_DNA"/>
</dbReference>
<dbReference type="Proteomes" id="UP000216533">
    <property type="component" value="Unassembled WGS sequence"/>
</dbReference>
<evidence type="ECO:0008006" key="3">
    <source>
        <dbReference type="Google" id="ProtNLM"/>
    </source>
</evidence>
<gene>
    <name evidence="1" type="ORF">CGZ92_10100</name>
</gene>
<comment type="caution">
    <text evidence="1">The sequence shown here is derived from an EMBL/GenBank/DDBJ whole genome shotgun (WGS) entry which is preliminary data.</text>
</comment>
<proteinExistence type="predicted"/>
<protein>
    <recommendedName>
        <fullName evidence="3">GIY-YIG nuclease family protein</fullName>
    </recommendedName>
</protein>
<evidence type="ECO:0000313" key="2">
    <source>
        <dbReference type="Proteomes" id="UP000216533"/>
    </source>
</evidence>
<sequence length="94" mass="10703">MKHVYRITYPNGKIYVGMDLTGTALYFGSPRKSDIAADLGPEVCRDLTVRKEILWESEVANEAEVRAMERHLIESTGANNPEIGYNTWPRFVQD</sequence>
<reference evidence="1 2" key="1">
    <citation type="submission" date="2017-07" db="EMBL/GenBank/DDBJ databases">
        <title>Draft whole genome sequences of clinical Proprionibacteriaceae strains.</title>
        <authorList>
            <person name="Bernier A.-M."/>
            <person name="Bernard K."/>
            <person name="Domingo M.-C."/>
        </authorList>
    </citation>
    <scope>NUCLEOTIDE SEQUENCE [LARGE SCALE GENOMIC DNA]</scope>
    <source>
        <strain evidence="1 2">NML 160184</strain>
    </source>
</reference>
<name>A0A255EEV6_9ACTN</name>
<accession>A0A255EEV6</accession>
<dbReference type="AlphaFoldDB" id="A0A255EEV6"/>
<organism evidence="1 2">
    <name type="scientific">Parenemella sanctibonifatiensis</name>
    <dbReference type="NCBI Taxonomy" id="2016505"/>
    <lineage>
        <taxon>Bacteria</taxon>
        <taxon>Bacillati</taxon>
        <taxon>Actinomycetota</taxon>
        <taxon>Actinomycetes</taxon>
        <taxon>Propionibacteriales</taxon>
        <taxon>Propionibacteriaceae</taxon>
        <taxon>Parenemella</taxon>
    </lineage>
</organism>
<dbReference type="RefSeq" id="WP_094451230.1">
    <property type="nucleotide sequence ID" value="NZ_NMVI01000018.1"/>
</dbReference>
<evidence type="ECO:0000313" key="1">
    <source>
        <dbReference type="EMBL" id="OYN86663.1"/>
    </source>
</evidence>